<dbReference type="Proteomes" id="UP000239494">
    <property type="component" value="Unassembled WGS sequence"/>
</dbReference>
<protein>
    <submittedName>
        <fullName evidence="2">Uncharacterized protein</fullName>
    </submittedName>
</protein>
<feature type="transmembrane region" description="Helical" evidence="1">
    <location>
        <begin position="198"/>
        <end position="219"/>
    </location>
</feature>
<keyword evidence="1" id="KW-0812">Transmembrane</keyword>
<keyword evidence="1" id="KW-1133">Transmembrane helix</keyword>
<feature type="transmembrane region" description="Helical" evidence="1">
    <location>
        <begin position="63"/>
        <end position="83"/>
    </location>
</feature>
<name>A0A2T0TA62_9PSEU</name>
<reference evidence="2 3" key="1">
    <citation type="submission" date="2018-03" db="EMBL/GenBank/DDBJ databases">
        <title>Genomic Encyclopedia of Archaeal and Bacterial Type Strains, Phase II (KMG-II): from individual species to whole genera.</title>
        <authorList>
            <person name="Goeker M."/>
        </authorList>
    </citation>
    <scope>NUCLEOTIDE SEQUENCE [LARGE SCALE GENOMIC DNA]</scope>
    <source>
        <strain evidence="2 3">DSM 44720</strain>
    </source>
</reference>
<feature type="transmembrane region" description="Helical" evidence="1">
    <location>
        <begin position="34"/>
        <end position="57"/>
    </location>
</feature>
<sequence>MELTSGGSRAGVGVPSRDGWTLVGTRPVGMAVRIAVAALGTGVVGGAVIACLTVLFGATEVSLAARVLVVGVPVVLVAMIVTRLTSADGTPSARWFGWVVAVGVGLTAVAQGWSEAGGFGDDVGRAAATTVLLVVFGVGYGAVPALAAVVVSVPVLLLLRAARARLSLAWAQALLTAIAMAVTAAFALWVAAELNAGIVAGLAAALAGTGAALTARWCLVDRHA</sequence>
<organism evidence="2 3">
    <name type="scientific">Umezawaea tangerina</name>
    <dbReference type="NCBI Taxonomy" id="84725"/>
    <lineage>
        <taxon>Bacteria</taxon>
        <taxon>Bacillati</taxon>
        <taxon>Actinomycetota</taxon>
        <taxon>Actinomycetes</taxon>
        <taxon>Pseudonocardiales</taxon>
        <taxon>Pseudonocardiaceae</taxon>
        <taxon>Umezawaea</taxon>
    </lineage>
</organism>
<proteinExistence type="predicted"/>
<dbReference type="AlphaFoldDB" id="A0A2T0TA62"/>
<feature type="transmembrane region" description="Helical" evidence="1">
    <location>
        <begin position="171"/>
        <end position="192"/>
    </location>
</feature>
<comment type="caution">
    <text evidence="2">The sequence shown here is derived from an EMBL/GenBank/DDBJ whole genome shotgun (WGS) entry which is preliminary data.</text>
</comment>
<evidence type="ECO:0000313" key="3">
    <source>
        <dbReference type="Proteomes" id="UP000239494"/>
    </source>
</evidence>
<keyword evidence="3" id="KW-1185">Reference proteome</keyword>
<evidence type="ECO:0000313" key="2">
    <source>
        <dbReference type="EMBL" id="PRY42525.1"/>
    </source>
</evidence>
<dbReference type="EMBL" id="PVTF01000004">
    <property type="protein sequence ID" value="PRY42525.1"/>
    <property type="molecule type" value="Genomic_DNA"/>
</dbReference>
<dbReference type="RefSeq" id="WP_146174778.1">
    <property type="nucleotide sequence ID" value="NZ_PVTF01000004.1"/>
</dbReference>
<evidence type="ECO:0000256" key="1">
    <source>
        <dbReference type="SAM" id="Phobius"/>
    </source>
</evidence>
<accession>A0A2T0TA62</accession>
<feature type="transmembrane region" description="Helical" evidence="1">
    <location>
        <begin position="126"/>
        <end position="159"/>
    </location>
</feature>
<gene>
    <name evidence="2" type="ORF">CLV43_104359</name>
</gene>
<feature type="transmembrane region" description="Helical" evidence="1">
    <location>
        <begin position="95"/>
        <end position="114"/>
    </location>
</feature>
<keyword evidence="1" id="KW-0472">Membrane</keyword>